<keyword evidence="4" id="KW-1133">Transmembrane helix</keyword>
<comment type="caution">
    <text evidence="7">The sequence shown here is derived from an EMBL/GenBank/DDBJ whole genome shotgun (WGS) entry which is preliminary data.</text>
</comment>
<feature type="transmembrane region" description="Helical" evidence="4">
    <location>
        <begin position="320"/>
        <end position="341"/>
    </location>
</feature>
<dbReference type="Proteomes" id="UP000035955">
    <property type="component" value="Unassembled WGS sequence"/>
</dbReference>
<proteinExistence type="inferred from homology"/>
<dbReference type="SUPFAM" id="SSF58104">
    <property type="entry name" value="Methyl-accepting chemotaxis protein (MCP) signaling domain"/>
    <property type="match status" value="1"/>
</dbReference>
<dbReference type="SMART" id="SM00304">
    <property type="entry name" value="HAMP"/>
    <property type="match status" value="1"/>
</dbReference>
<name>A0A0J6SA50_9HYPH</name>
<dbReference type="Pfam" id="PF00015">
    <property type="entry name" value="MCPsignal"/>
    <property type="match status" value="1"/>
</dbReference>
<dbReference type="SMART" id="SM00283">
    <property type="entry name" value="MA"/>
    <property type="match status" value="1"/>
</dbReference>
<keyword evidence="4" id="KW-0812">Transmembrane</keyword>
<evidence type="ECO:0000313" key="8">
    <source>
        <dbReference type="Proteomes" id="UP000035955"/>
    </source>
</evidence>
<dbReference type="PROSITE" id="PS50885">
    <property type="entry name" value="HAMP"/>
    <property type="match status" value="1"/>
</dbReference>
<organism evidence="7 8">
    <name type="scientific">Methylobacterium variabile</name>
    <dbReference type="NCBI Taxonomy" id="298794"/>
    <lineage>
        <taxon>Bacteria</taxon>
        <taxon>Pseudomonadati</taxon>
        <taxon>Pseudomonadota</taxon>
        <taxon>Alphaproteobacteria</taxon>
        <taxon>Hyphomicrobiales</taxon>
        <taxon>Methylobacteriaceae</taxon>
        <taxon>Methylobacterium</taxon>
    </lineage>
</organism>
<dbReference type="CDD" id="cd06225">
    <property type="entry name" value="HAMP"/>
    <property type="match status" value="1"/>
</dbReference>
<evidence type="ECO:0000259" key="6">
    <source>
        <dbReference type="PROSITE" id="PS50885"/>
    </source>
</evidence>
<dbReference type="PROSITE" id="PS50111">
    <property type="entry name" value="CHEMOTAXIS_TRANSDUC_2"/>
    <property type="match status" value="1"/>
</dbReference>
<sequence>MSVRRILLFMIVLIGAVSLALASRMLMVAADQNRSADTAASLAVLDRNLFVGLSQMRLERGYGLNALAMEPGANRQRRQQSTDARAPLDAAMDAAVQSLTSLPKGAATGAEIGSLIVEWRRLRPEIDAAYEQSLASRDKTLPKRMNDMGEKILGILRTTSDVIDAEIQALEPSLGVMLNARATTWLTRTTSGRFGFLVNESFAKDRPLTAAESNEVRDNDAQSELAWTVVGRMIAAGEVGQAVRDAYARGNTLYFSDPLKRMRKEAVAAASEGRKMPMDPAAWSSDLFAGQASIVDMALAVMDDVVSRARLRAEASQTTFMLYVLLTGVIAFLVVSAVVIVQRRVVRGILGLAGAMEHLAHGRVETAVPSVTRRDEIGAMARTVEFFKDNLIRTRQLEEETALARASAEEQRKAGMRQMADAFEGAVGSIVGQVSSAATELQATAHQMTSTASETAAQSTTVAAAANQAAANVETVAAAAEQLGASVQEIGRQVSGSTSLAQTAVAEAEQTAHLVQELSGAVSRIGDVVAMISSIASQTNLLALNATIEAARAGEAGRGFAVVAAEVKELANQTAKATEEIGRQIGHVQGATGQAVGAIGGISARIREISGVAASIAAAVEEQGAATQEIVRNVAQAATGTSEVTGNITGVADSAEETGAAASQVLRSASELSRHSEHLSAEVDRFLDTVRAA</sequence>
<dbReference type="InterPro" id="IPR004089">
    <property type="entry name" value="MCPsignal_dom"/>
</dbReference>
<protein>
    <submittedName>
        <fullName evidence="7">Chemotaxis protein</fullName>
    </submittedName>
</protein>
<evidence type="ECO:0000256" key="1">
    <source>
        <dbReference type="ARBA" id="ARBA00023224"/>
    </source>
</evidence>
<dbReference type="InterPro" id="IPR003660">
    <property type="entry name" value="HAMP_dom"/>
</dbReference>
<accession>A0A0J6SA50</accession>
<dbReference type="PATRIC" id="fig|298794.3.peg.2475"/>
<evidence type="ECO:0000259" key="5">
    <source>
        <dbReference type="PROSITE" id="PS50111"/>
    </source>
</evidence>
<comment type="similarity">
    <text evidence="2">Belongs to the methyl-accepting chemotaxis (MCP) protein family.</text>
</comment>
<evidence type="ECO:0000313" key="7">
    <source>
        <dbReference type="EMBL" id="KMO32085.1"/>
    </source>
</evidence>
<keyword evidence="8" id="KW-1185">Reference proteome</keyword>
<dbReference type="Gene3D" id="6.10.340.10">
    <property type="match status" value="1"/>
</dbReference>
<feature type="domain" description="Methyl-accepting transducer" evidence="5">
    <location>
        <begin position="430"/>
        <end position="673"/>
    </location>
</feature>
<feature type="domain" description="HAMP" evidence="6">
    <location>
        <begin position="343"/>
        <end position="396"/>
    </location>
</feature>
<evidence type="ECO:0000256" key="2">
    <source>
        <dbReference type="ARBA" id="ARBA00029447"/>
    </source>
</evidence>
<evidence type="ECO:0000256" key="4">
    <source>
        <dbReference type="SAM" id="Phobius"/>
    </source>
</evidence>
<evidence type="ECO:0000256" key="3">
    <source>
        <dbReference type="PROSITE-ProRule" id="PRU00284"/>
    </source>
</evidence>
<dbReference type="GO" id="GO:0007165">
    <property type="term" value="P:signal transduction"/>
    <property type="evidence" value="ECO:0007669"/>
    <property type="project" value="UniProtKB-KW"/>
</dbReference>
<dbReference type="Pfam" id="PF00672">
    <property type="entry name" value="HAMP"/>
    <property type="match status" value="1"/>
</dbReference>
<dbReference type="Gene3D" id="1.10.287.950">
    <property type="entry name" value="Methyl-accepting chemotaxis protein"/>
    <property type="match status" value="1"/>
</dbReference>
<dbReference type="GO" id="GO:0016020">
    <property type="term" value="C:membrane"/>
    <property type="evidence" value="ECO:0007669"/>
    <property type="project" value="InterPro"/>
</dbReference>
<reference evidence="7 8" key="1">
    <citation type="submission" date="2015-03" db="EMBL/GenBank/DDBJ databases">
        <title>Genome sequencing of Methylobacterium variabile DSM 16961.</title>
        <authorList>
            <person name="Chaudhry V."/>
            <person name="Patil P.B."/>
        </authorList>
    </citation>
    <scope>NUCLEOTIDE SEQUENCE [LARGE SCALE GENOMIC DNA]</scope>
    <source>
        <strain evidence="7 8">DSM 16961</strain>
    </source>
</reference>
<keyword evidence="1 3" id="KW-0807">Transducer</keyword>
<gene>
    <name evidence="7" type="ORF">VQ02_24590</name>
</gene>
<dbReference type="PANTHER" id="PTHR32089">
    <property type="entry name" value="METHYL-ACCEPTING CHEMOTAXIS PROTEIN MCPB"/>
    <property type="match status" value="1"/>
</dbReference>
<dbReference type="AlphaFoldDB" id="A0A0J6SA50"/>
<keyword evidence="4" id="KW-0472">Membrane</keyword>
<dbReference type="PANTHER" id="PTHR32089:SF112">
    <property type="entry name" value="LYSOZYME-LIKE PROTEIN-RELATED"/>
    <property type="match status" value="1"/>
</dbReference>
<dbReference type="EMBL" id="LABY01000182">
    <property type="protein sequence ID" value="KMO32085.1"/>
    <property type="molecule type" value="Genomic_DNA"/>
</dbReference>